<dbReference type="GO" id="GO:0022857">
    <property type="term" value="F:transmembrane transporter activity"/>
    <property type="evidence" value="ECO:0007669"/>
    <property type="project" value="InterPro"/>
</dbReference>
<evidence type="ECO:0000256" key="6">
    <source>
        <dbReference type="ARBA" id="ARBA00034125"/>
    </source>
</evidence>
<gene>
    <name evidence="11" type="ORF">JK386_06190</name>
</gene>
<feature type="transmembrane region" description="Helical" evidence="8">
    <location>
        <begin position="328"/>
        <end position="348"/>
    </location>
</feature>
<feature type="transmembrane region" description="Helical" evidence="8">
    <location>
        <begin position="355"/>
        <end position="379"/>
    </location>
</feature>
<protein>
    <submittedName>
        <fullName evidence="11">Threonine/serine exporter family protein</fullName>
    </submittedName>
</protein>
<comment type="subcellular location">
    <subcellularLocation>
        <location evidence="1">Cell membrane</location>
        <topology evidence="1">Multi-pass membrane protein</topology>
    </subcellularLocation>
</comment>
<dbReference type="InterPro" id="IPR050539">
    <property type="entry name" value="ThrE_Dicarb/AminoAcid_Exp"/>
</dbReference>
<keyword evidence="5 8" id="KW-0472">Membrane</keyword>
<name>A0A938Y590_9ACTN</name>
<evidence type="ECO:0000256" key="1">
    <source>
        <dbReference type="ARBA" id="ARBA00004651"/>
    </source>
</evidence>
<accession>A0A938Y590</accession>
<evidence type="ECO:0000256" key="5">
    <source>
        <dbReference type="ARBA" id="ARBA00023136"/>
    </source>
</evidence>
<evidence type="ECO:0000256" key="2">
    <source>
        <dbReference type="ARBA" id="ARBA00022475"/>
    </source>
</evidence>
<evidence type="ECO:0000256" key="7">
    <source>
        <dbReference type="SAM" id="MobiDB-lite"/>
    </source>
</evidence>
<feature type="transmembrane region" description="Helical" evidence="8">
    <location>
        <begin position="277"/>
        <end position="297"/>
    </location>
</feature>
<feature type="transmembrane region" description="Helical" evidence="8">
    <location>
        <begin position="391"/>
        <end position="415"/>
    </location>
</feature>
<dbReference type="PANTHER" id="PTHR34390">
    <property type="entry name" value="UPF0442 PROTEIN YJJB-RELATED"/>
    <property type="match status" value="1"/>
</dbReference>
<feature type="region of interest" description="Disordered" evidence="7">
    <location>
        <begin position="440"/>
        <end position="466"/>
    </location>
</feature>
<dbReference type="AlphaFoldDB" id="A0A938Y590"/>
<reference evidence="11" key="1">
    <citation type="submission" date="2021-01" db="EMBL/GenBank/DDBJ databases">
        <title>Novel species in genus Nocardioides.</title>
        <authorList>
            <person name="Zhang G."/>
        </authorList>
    </citation>
    <scope>NUCLEOTIDE SEQUENCE</scope>
    <source>
        <strain evidence="11">Zg-536</strain>
    </source>
</reference>
<evidence type="ECO:0000313" key="12">
    <source>
        <dbReference type="Proteomes" id="UP000663791"/>
    </source>
</evidence>
<feature type="domain" description="Threonine/Serine exporter ThrE" evidence="10">
    <location>
        <begin position="289"/>
        <end position="412"/>
    </location>
</feature>
<evidence type="ECO:0000256" key="4">
    <source>
        <dbReference type="ARBA" id="ARBA00022989"/>
    </source>
</evidence>
<dbReference type="Pfam" id="PF06738">
    <property type="entry name" value="ThrE"/>
    <property type="match status" value="1"/>
</dbReference>
<evidence type="ECO:0000256" key="3">
    <source>
        <dbReference type="ARBA" id="ARBA00022692"/>
    </source>
</evidence>
<comment type="caution">
    <text evidence="11">The sequence shown here is derived from an EMBL/GenBank/DDBJ whole genome shotgun (WGS) entry which is preliminary data.</text>
</comment>
<comment type="similarity">
    <text evidence="6">Belongs to the ThrE exporter (TC 2.A.79) family.</text>
</comment>
<dbReference type="InterPro" id="IPR024528">
    <property type="entry name" value="ThrE_2"/>
</dbReference>
<sequence length="466" mass="49003">MTIMDGSRTLHRTLDLCLRLGEVLLSSGAGAADVTATMRAVSRALGVRQVQVDITFTALAMSVQHGPDEPPVVQLRSVTQRDIDYEDLTRTDQLVRDIVAGRVDLEEARSALARIVSSGHARPRWAATAGWGLMCGGVALQLGAGIEVVAVAILAAVCIDRLQLRMTRRRLPVFYQQIAGGVVATVLAGVCARLAEPWQEVNTSLIVTANIVMLLAGIGFMGALQDGLSGFYVTGSARVAEAMLATAGIIAGVSGGFTLCQVVGLQIPHLTLPRFDLVGVSAAVVGGGIAGAAFAFACYAPMRILVPIWALSATAVLATVGMEEAGFGRPWAVGLAAFLIGLFAYTLGRRFRVPPLVVVVSAIVPLLPGLTIYRGLFLLTEDGGGDVAQGLFAMVTAASVALALAAGVILGEYVAQPVMREARRVEARLAGPRLVGVTRVRRRRRHPEHHHQDRGEAGPGAPAEKH</sequence>
<feature type="transmembrane region" description="Helical" evidence="8">
    <location>
        <begin position="201"/>
        <end position="224"/>
    </location>
</feature>
<dbReference type="EMBL" id="JAERTX010000004">
    <property type="protein sequence ID" value="MBM9459485.1"/>
    <property type="molecule type" value="Genomic_DNA"/>
</dbReference>
<organism evidence="11 12">
    <name type="scientific">Nocardioides faecalis</name>
    <dbReference type="NCBI Taxonomy" id="2803858"/>
    <lineage>
        <taxon>Bacteria</taxon>
        <taxon>Bacillati</taxon>
        <taxon>Actinomycetota</taxon>
        <taxon>Actinomycetes</taxon>
        <taxon>Propionibacteriales</taxon>
        <taxon>Nocardioidaceae</taxon>
        <taxon>Nocardioides</taxon>
    </lineage>
</organism>
<keyword evidence="2" id="KW-1003">Cell membrane</keyword>
<evidence type="ECO:0000313" key="11">
    <source>
        <dbReference type="EMBL" id="MBM9459485.1"/>
    </source>
</evidence>
<feature type="domain" description="Threonine/serine exporter-like N-terminal" evidence="9">
    <location>
        <begin position="15"/>
        <end position="259"/>
    </location>
</feature>
<feature type="transmembrane region" description="Helical" evidence="8">
    <location>
        <begin position="244"/>
        <end position="265"/>
    </location>
</feature>
<keyword evidence="3 8" id="KW-0812">Transmembrane</keyword>
<proteinExistence type="inferred from homology"/>
<keyword evidence="12" id="KW-1185">Reference proteome</keyword>
<feature type="transmembrane region" description="Helical" evidence="8">
    <location>
        <begin position="171"/>
        <end position="195"/>
    </location>
</feature>
<dbReference type="GO" id="GO:0015744">
    <property type="term" value="P:succinate transport"/>
    <property type="evidence" value="ECO:0007669"/>
    <property type="project" value="TreeGrafter"/>
</dbReference>
<feature type="compositionally biased region" description="Basic residues" evidence="7">
    <location>
        <begin position="440"/>
        <end position="449"/>
    </location>
</feature>
<dbReference type="Proteomes" id="UP000663791">
    <property type="component" value="Unassembled WGS sequence"/>
</dbReference>
<dbReference type="Pfam" id="PF12821">
    <property type="entry name" value="ThrE_2"/>
    <property type="match status" value="1"/>
</dbReference>
<dbReference type="InterPro" id="IPR010619">
    <property type="entry name" value="ThrE-like_N"/>
</dbReference>
<evidence type="ECO:0000256" key="8">
    <source>
        <dbReference type="SAM" id="Phobius"/>
    </source>
</evidence>
<feature type="transmembrane region" description="Helical" evidence="8">
    <location>
        <begin position="304"/>
        <end position="322"/>
    </location>
</feature>
<dbReference type="PANTHER" id="PTHR34390:SF2">
    <property type="entry name" value="SUCCINATE TRANSPORTER SUBUNIT YJJP-RELATED"/>
    <property type="match status" value="1"/>
</dbReference>
<keyword evidence="4 8" id="KW-1133">Transmembrane helix</keyword>
<dbReference type="GO" id="GO:0005886">
    <property type="term" value="C:plasma membrane"/>
    <property type="evidence" value="ECO:0007669"/>
    <property type="project" value="UniProtKB-SubCell"/>
</dbReference>
<evidence type="ECO:0000259" key="10">
    <source>
        <dbReference type="Pfam" id="PF12821"/>
    </source>
</evidence>
<feature type="transmembrane region" description="Helical" evidence="8">
    <location>
        <begin position="131"/>
        <end position="159"/>
    </location>
</feature>
<evidence type="ECO:0000259" key="9">
    <source>
        <dbReference type="Pfam" id="PF06738"/>
    </source>
</evidence>